<evidence type="ECO:0000313" key="8">
    <source>
        <dbReference type="Proteomes" id="UP000295247"/>
    </source>
</evidence>
<dbReference type="RefSeq" id="WP_165913428.1">
    <property type="nucleotide sequence ID" value="NZ_NRRH01000035.1"/>
</dbReference>
<keyword evidence="2" id="KW-1003">Cell membrane</keyword>
<feature type="transmembrane region" description="Helical" evidence="6">
    <location>
        <begin position="189"/>
        <end position="209"/>
    </location>
</feature>
<evidence type="ECO:0000256" key="1">
    <source>
        <dbReference type="ARBA" id="ARBA00004651"/>
    </source>
</evidence>
<evidence type="ECO:0000256" key="5">
    <source>
        <dbReference type="ARBA" id="ARBA00023136"/>
    </source>
</evidence>
<feature type="transmembrane region" description="Helical" evidence="6">
    <location>
        <begin position="132"/>
        <end position="149"/>
    </location>
</feature>
<comment type="caution">
    <text evidence="7">The sequence shown here is derived from an EMBL/GenBank/DDBJ whole genome shotgun (WGS) entry which is preliminary data.</text>
</comment>
<dbReference type="InterPro" id="IPR050833">
    <property type="entry name" value="Poly_Biosynth_Transport"/>
</dbReference>
<proteinExistence type="predicted"/>
<dbReference type="Pfam" id="PF13440">
    <property type="entry name" value="Polysacc_synt_3"/>
    <property type="match status" value="1"/>
</dbReference>
<feature type="transmembrane region" description="Helical" evidence="6">
    <location>
        <begin position="343"/>
        <end position="365"/>
    </location>
</feature>
<dbReference type="Proteomes" id="UP000295247">
    <property type="component" value="Unassembled WGS sequence"/>
</dbReference>
<feature type="transmembrane region" description="Helical" evidence="6">
    <location>
        <begin position="469"/>
        <end position="488"/>
    </location>
</feature>
<dbReference type="EMBL" id="SMDC01000002">
    <property type="protein sequence ID" value="TCW38162.1"/>
    <property type="molecule type" value="Genomic_DNA"/>
</dbReference>
<accession>A0A4R4AG05</accession>
<dbReference type="PANTHER" id="PTHR30250:SF27">
    <property type="entry name" value="POLYSACCHARIDE BIOSYNTHESIS PROTEIN"/>
    <property type="match status" value="1"/>
</dbReference>
<dbReference type="AlphaFoldDB" id="A0A4R4AG05"/>
<name>A0A4R4AG05_MARGR</name>
<evidence type="ECO:0000313" key="7">
    <source>
        <dbReference type="EMBL" id="TCW38162.1"/>
    </source>
</evidence>
<evidence type="ECO:0000256" key="6">
    <source>
        <dbReference type="SAM" id="Phobius"/>
    </source>
</evidence>
<evidence type="ECO:0000256" key="2">
    <source>
        <dbReference type="ARBA" id="ARBA00022475"/>
    </source>
</evidence>
<sequence length="512" mass="51929">MTGSHQGDGALGVAARGSLITLAGTFAGKGLGFALRVLVTRLFGEAAFGALALCLLVGEFARTLAVAGLARGGMRFLALALGEGRPETIPALLRTVFSIPLALSLLWALALFHGADALAIGWFGDPTLAPHLQRIAFAIPALALLRVGVETSRGFHTTRYATLVEQLALPALLLCAALGGYLLGGSLGAVIWGMVLAYGVALALILLALRRQLGAALRAPRTPSAAVAPAPGAGVVLRYSLPLFLSGFAAMLMGSLDLLLLGHWVSVAEVGVYAAALALAGLLSSTLMSSVNSILAPLIASAHGGADPARVAHLYRATTRWLTLLALPLAGAAVLAREPLMALFGPGFVATGAGVLAVLVIGHALNCASGGVGQVLAMTGHQGLELLANLIAIALNLALNLALIPLLGPLGAALATAIALVALNGLRLLMVRARLGMQPFARRPLLVAAAGVVVVLGCELSGLRALAPLWCGLGVGLALAALGWRLGLAAEDLRLLRGLGGRLARGGRLSRA</sequence>
<evidence type="ECO:0000256" key="4">
    <source>
        <dbReference type="ARBA" id="ARBA00022989"/>
    </source>
</evidence>
<feature type="transmembrane region" description="Helical" evidence="6">
    <location>
        <begin position="91"/>
        <end position="112"/>
    </location>
</feature>
<feature type="transmembrane region" description="Helical" evidence="6">
    <location>
        <begin position="445"/>
        <end position="463"/>
    </location>
</feature>
<organism evidence="7 8">
    <name type="scientific">Marichromatium gracile</name>
    <name type="common">Chromatium gracile</name>
    <dbReference type="NCBI Taxonomy" id="1048"/>
    <lineage>
        <taxon>Bacteria</taxon>
        <taxon>Pseudomonadati</taxon>
        <taxon>Pseudomonadota</taxon>
        <taxon>Gammaproteobacteria</taxon>
        <taxon>Chromatiales</taxon>
        <taxon>Chromatiaceae</taxon>
        <taxon>Marichromatium</taxon>
    </lineage>
</organism>
<feature type="transmembrane region" description="Helical" evidence="6">
    <location>
        <begin position="243"/>
        <end position="265"/>
    </location>
</feature>
<dbReference type="PANTHER" id="PTHR30250">
    <property type="entry name" value="PST FAMILY PREDICTED COLANIC ACID TRANSPORTER"/>
    <property type="match status" value="1"/>
</dbReference>
<keyword evidence="4 6" id="KW-1133">Transmembrane helix</keyword>
<feature type="transmembrane region" description="Helical" evidence="6">
    <location>
        <begin position="386"/>
        <end position="407"/>
    </location>
</feature>
<feature type="transmembrane region" description="Helical" evidence="6">
    <location>
        <begin position="413"/>
        <end position="433"/>
    </location>
</feature>
<feature type="transmembrane region" description="Helical" evidence="6">
    <location>
        <begin position="321"/>
        <end position="337"/>
    </location>
</feature>
<feature type="transmembrane region" description="Helical" evidence="6">
    <location>
        <begin position="271"/>
        <end position="300"/>
    </location>
</feature>
<reference evidence="7 8" key="1">
    <citation type="submission" date="2019-03" db="EMBL/GenBank/DDBJ databases">
        <title>Genomic Encyclopedia of Type Strains, Phase IV (KMG-IV): sequencing the most valuable type-strain genomes for metagenomic binning, comparative biology and taxonomic classification.</title>
        <authorList>
            <person name="Goeker M."/>
        </authorList>
    </citation>
    <scope>NUCLEOTIDE SEQUENCE [LARGE SCALE GENOMIC DNA]</scope>
    <source>
        <strain evidence="7 8">DSM 203</strain>
    </source>
</reference>
<dbReference type="GO" id="GO:0005886">
    <property type="term" value="C:plasma membrane"/>
    <property type="evidence" value="ECO:0007669"/>
    <property type="project" value="UniProtKB-SubCell"/>
</dbReference>
<keyword evidence="5 6" id="KW-0472">Membrane</keyword>
<protein>
    <submittedName>
        <fullName evidence="7">O-antigen/teichoic acid export membrane protein</fullName>
    </submittedName>
</protein>
<keyword evidence="3 6" id="KW-0812">Transmembrane</keyword>
<comment type="subcellular location">
    <subcellularLocation>
        <location evidence="1">Cell membrane</location>
        <topology evidence="1">Multi-pass membrane protein</topology>
    </subcellularLocation>
</comment>
<evidence type="ECO:0000256" key="3">
    <source>
        <dbReference type="ARBA" id="ARBA00022692"/>
    </source>
</evidence>
<gene>
    <name evidence="7" type="ORF">EDC29_10252</name>
</gene>
<feature type="transmembrane region" description="Helical" evidence="6">
    <location>
        <begin position="46"/>
        <end position="70"/>
    </location>
</feature>
<feature type="transmembrane region" description="Helical" evidence="6">
    <location>
        <begin position="161"/>
        <end position="183"/>
    </location>
</feature>